<evidence type="ECO:0000259" key="9">
    <source>
        <dbReference type="PROSITE" id="PS50850"/>
    </source>
</evidence>
<feature type="transmembrane region" description="Helical" evidence="8">
    <location>
        <begin position="99"/>
        <end position="118"/>
    </location>
</feature>
<keyword evidence="6 8" id="KW-0472">Membrane</keyword>
<dbReference type="OrthoDB" id="9807274at2"/>
<dbReference type="Proteomes" id="UP000005808">
    <property type="component" value="Unassembled WGS sequence"/>
</dbReference>
<dbReference type="NCBIfam" id="TIGR00711">
    <property type="entry name" value="efflux_EmrB"/>
    <property type="match status" value="1"/>
</dbReference>
<dbReference type="InterPro" id="IPR036259">
    <property type="entry name" value="MFS_trans_sf"/>
</dbReference>
<evidence type="ECO:0000256" key="5">
    <source>
        <dbReference type="ARBA" id="ARBA00022989"/>
    </source>
</evidence>
<comment type="subcellular location">
    <subcellularLocation>
        <location evidence="1">Cell membrane</location>
        <topology evidence="1">Multi-pass membrane protein</topology>
    </subcellularLocation>
</comment>
<name>H1SE75_9BURK</name>
<evidence type="ECO:0000256" key="2">
    <source>
        <dbReference type="ARBA" id="ARBA00022448"/>
    </source>
</evidence>
<comment type="caution">
    <text evidence="10">The sequence shown here is derived from an EMBL/GenBank/DDBJ whole genome shotgun (WGS) entry which is preliminary data.</text>
</comment>
<dbReference type="PANTHER" id="PTHR42718">
    <property type="entry name" value="MAJOR FACILITATOR SUPERFAMILY MULTIDRUG TRANSPORTER MFSC"/>
    <property type="match status" value="1"/>
</dbReference>
<dbReference type="CDD" id="cd17321">
    <property type="entry name" value="MFS_MMR_MDR_like"/>
    <property type="match status" value="1"/>
</dbReference>
<dbReference type="InterPro" id="IPR011701">
    <property type="entry name" value="MFS"/>
</dbReference>
<protein>
    <submittedName>
        <fullName evidence="10">EmrB/QacA family drug resistance transporter</fullName>
    </submittedName>
</protein>
<accession>H1SE75</accession>
<dbReference type="PROSITE" id="PS50850">
    <property type="entry name" value="MFS"/>
    <property type="match status" value="1"/>
</dbReference>
<evidence type="ECO:0000256" key="8">
    <source>
        <dbReference type="SAM" id="Phobius"/>
    </source>
</evidence>
<keyword evidence="4 8" id="KW-0812">Transmembrane</keyword>
<dbReference type="EMBL" id="AHJE01000099">
    <property type="protein sequence ID" value="EHP39162.1"/>
    <property type="molecule type" value="Genomic_DNA"/>
</dbReference>
<dbReference type="AlphaFoldDB" id="H1SE75"/>
<dbReference type="Gene3D" id="1.20.1720.10">
    <property type="entry name" value="Multidrug resistance protein D"/>
    <property type="match status" value="1"/>
</dbReference>
<sequence length="548" mass="55575">MSDTPLARSPRDDATLPGGPGGPPCARADEPWVLAATILASSMAFIDGTVVNVALPALQKDFDASLSGMQWAVEAYALLLAALLLVGGASGDRFGRRRVFALGVAMFAASSAWCGLAGNIGHLVAARALQGVGAALLVPGSLALLSASFEASRRGKAIGTWSGATAMTTALGPVVGGWLIEHLSWRAAFLVNLPLAAAVLAIVCWRVPESRAPRRPGGLDWPGSLLAALGLGGLVYGLIESPALGWGHAAVWMPVAAGLVALGLFVLVEARVPNPVMPPALFRSRAFLGANLLTLLLYAALGGGLFFFPLNLIQVQGYSSTEAGAALLPFILLMFLLSGWAGGLVDRHGARKPLIVGPLVAAAGFALFALPAAGASGGSGGSYWLTFFPAVLVLGAGMTISVAPLTTTVMNAVPPDSAGTASGINNAAARVATLLAIAVLGIVMVRVFDYRLDRSLGQSVASGAVPAQVARSVQAQRAKLAAIALPAATDPQVKAAVRQAVAGAFVAGFRSVMLLSALLAAGGAACAWAFLSPRRGKTGTGTPSSSRF</sequence>
<evidence type="ECO:0000256" key="1">
    <source>
        <dbReference type="ARBA" id="ARBA00004651"/>
    </source>
</evidence>
<feature type="transmembrane region" description="Helical" evidence="8">
    <location>
        <begin position="219"/>
        <end position="239"/>
    </location>
</feature>
<dbReference type="PATRIC" id="fig|1127483.3.peg.6568"/>
<keyword evidence="3" id="KW-1003">Cell membrane</keyword>
<evidence type="ECO:0000256" key="3">
    <source>
        <dbReference type="ARBA" id="ARBA00022475"/>
    </source>
</evidence>
<dbReference type="InterPro" id="IPR020846">
    <property type="entry name" value="MFS_dom"/>
</dbReference>
<evidence type="ECO:0000313" key="11">
    <source>
        <dbReference type="Proteomes" id="UP000005808"/>
    </source>
</evidence>
<proteinExistence type="predicted"/>
<keyword evidence="2" id="KW-0813">Transport</keyword>
<evidence type="ECO:0000313" key="10">
    <source>
        <dbReference type="EMBL" id="EHP39162.1"/>
    </source>
</evidence>
<organism evidence="10 11">
    <name type="scientific">Cupriavidus basilensis OR16</name>
    <dbReference type="NCBI Taxonomy" id="1127483"/>
    <lineage>
        <taxon>Bacteria</taxon>
        <taxon>Pseudomonadati</taxon>
        <taxon>Pseudomonadota</taxon>
        <taxon>Betaproteobacteria</taxon>
        <taxon>Burkholderiales</taxon>
        <taxon>Burkholderiaceae</taxon>
        <taxon>Cupriavidus</taxon>
    </lineage>
</organism>
<feature type="domain" description="Major facilitator superfamily (MFS) profile" evidence="9">
    <location>
        <begin position="33"/>
        <end position="535"/>
    </location>
</feature>
<dbReference type="GO" id="GO:0022857">
    <property type="term" value="F:transmembrane transporter activity"/>
    <property type="evidence" value="ECO:0007669"/>
    <property type="project" value="InterPro"/>
</dbReference>
<dbReference type="Gene3D" id="1.20.1250.20">
    <property type="entry name" value="MFS general substrate transporter like domains"/>
    <property type="match status" value="1"/>
</dbReference>
<feature type="transmembrane region" description="Helical" evidence="8">
    <location>
        <begin position="245"/>
        <end position="268"/>
    </location>
</feature>
<feature type="transmembrane region" description="Helical" evidence="8">
    <location>
        <begin position="512"/>
        <end position="531"/>
    </location>
</feature>
<feature type="transmembrane region" description="Helical" evidence="8">
    <location>
        <begin position="383"/>
        <end position="406"/>
    </location>
</feature>
<dbReference type="PRINTS" id="PR01036">
    <property type="entry name" value="TCRTETB"/>
</dbReference>
<dbReference type="GO" id="GO:0005886">
    <property type="term" value="C:plasma membrane"/>
    <property type="evidence" value="ECO:0007669"/>
    <property type="project" value="UniProtKB-SubCell"/>
</dbReference>
<feature type="region of interest" description="Disordered" evidence="7">
    <location>
        <begin position="1"/>
        <end position="24"/>
    </location>
</feature>
<dbReference type="Pfam" id="PF07690">
    <property type="entry name" value="MFS_1"/>
    <property type="match status" value="1"/>
</dbReference>
<feature type="transmembrane region" description="Helical" evidence="8">
    <location>
        <begin position="323"/>
        <end position="342"/>
    </location>
</feature>
<keyword evidence="5 8" id="KW-1133">Transmembrane helix</keyword>
<feature type="transmembrane region" description="Helical" evidence="8">
    <location>
        <begin position="354"/>
        <end position="377"/>
    </location>
</feature>
<dbReference type="SUPFAM" id="SSF103473">
    <property type="entry name" value="MFS general substrate transporter"/>
    <property type="match status" value="1"/>
</dbReference>
<feature type="transmembrane region" description="Helical" evidence="8">
    <location>
        <begin position="288"/>
        <end position="308"/>
    </location>
</feature>
<feature type="transmembrane region" description="Helical" evidence="8">
    <location>
        <begin position="157"/>
        <end position="180"/>
    </location>
</feature>
<feature type="transmembrane region" description="Helical" evidence="8">
    <location>
        <begin position="186"/>
        <end position="207"/>
    </location>
</feature>
<feature type="transmembrane region" description="Helical" evidence="8">
    <location>
        <begin position="124"/>
        <end position="145"/>
    </location>
</feature>
<evidence type="ECO:0000256" key="6">
    <source>
        <dbReference type="ARBA" id="ARBA00023136"/>
    </source>
</evidence>
<evidence type="ECO:0000256" key="7">
    <source>
        <dbReference type="SAM" id="MobiDB-lite"/>
    </source>
</evidence>
<dbReference type="PANTHER" id="PTHR42718:SF42">
    <property type="entry name" value="EXPORT PROTEIN"/>
    <property type="match status" value="1"/>
</dbReference>
<dbReference type="InterPro" id="IPR004638">
    <property type="entry name" value="EmrB-like"/>
</dbReference>
<feature type="transmembrane region" description="Helical" evidence="8">
    <location>
        <begin position="427"/>
        <end position="448"/>
    </location>
</feature>
<feature type="transmembrane region" description="Helical" evidence="8">
    <location>
        <begin position="69"/>
        <end position="87"/>
    </location>
</feature>
<feature type="transmembrane region" description="Helical" evidence="8">
    <location>
        <begin position="32"/>
        <end position="57"/>
    </location>
</feature>
<gene>
    <name evidence="10" type="ORF">OR16_32931</name>
</gene>
<evidence type="ECO:0000256" key="4">
    <source>
        <dbReference type="ARBA" id="ARBA00022692"/>
    </source>
</evidence>
<dbReference type="RefSeq" id="WP_006162481.1">
    <property type="nucleotide sequence ID" value="NZ_AHJE01000099.1"/>
</dbReference>
<reference evidence="10 11" key="1">
    <citation type="journal article" date="2012" name="J. Bacteriol.">
        <title>De Novo Genome Project of Cupriavidus basilensis OR16.</title>
        <authorList>
            <person name="Cserhati M."/>
            <person name="Kriszt B."/>
            <person name="Szoboszlay S."/>
            <person name="Toth A."/>
            <person name="Szabo I."/>
            <person name="Tancsics A."/>
            <person name="Nagy I."/>
            <person name="Horvath B."/>
            <person name="Nagy I."/>
            <person name="Kukolya J."/>
        </authorList>
    </citation>
    <scope>NUCLEOTIDE SEQUENCE [LARGE SCALE GENOMIC DNA]</scope>
    <source>
        <strain evidence="10 11">OR16</strain>
    </source>
</reference>